<evidence type="ECO:0000313" key="2">
    <source>
        <dbReference type="EMBL" id="GGG20318.1"/>
    </source>
</evidence>
<sequence>MQSFYSVLMTEDVATVSAFYIRHLGFEPTFESDWYVSLHRDGHELAVLDCSHETVPAAHRGRVSNGILLNLEVDDVDAEFERLVTANGLTLALPLRTEDFGQRHFIVEAPDGVLIDVITPIEPVGDYVAQFVNRIDE</sequence>
<dbReference type="Proteomes" id="UP000654257">
    <property type="component" value="Unassembled WGS sequence"/>
</dbReference>
<dbReference type="SUPFAM" id="SSF54593">
    <property type="entry name" value="Glyoxalase/Bleomycin resistance protein/Dihydroxybiphenyl dioxygenase"/>
    <property type="match status" value="1"/>
</dbReference>
<gene>
    <name evidence="2" type="ORF">GCM10007304_37770</name>
</gene>
<evidence type="ECO:0000259" key="1">
    <source>
        <dbReference type="PROSITE" id="PS51819"/>
    </source>
</evidence>
<name>A0A917G2T0_9NOCA</name>
<proteinExistence type="predicted"/>
<keyword evidence="3" id="KW-1185">Reference proteome</keyword>
<dbReference type="AlphaFoldDB" id="A0A917G2T0"/>
<dbReference type="Gene3D" id="3.30.720.120">
    <property type="match status" value="1"/>
</dbReference>
<dbReference type="InterPro" id="IPR037523">
    <property type="entry name" value="VOC_core"/>
</dbReference>
<evidence type="ECO:0000313" key="3">
    <source>
        <dbReference type="Proteomes" id="UP000654257"/>
    </source>
</evidence>
<reference evidence="2" key="2">
    <citation type="submission" date="2020-09" db="EMBL/GenBank/DDBJ databases">
        <authorList>
            <person name="Sun Q."/>
            <person name="Sedlacek I."/>
        </authorList>
    </citation>
    <scope>NUCLEOTIDE SEQUENCE</scope>
    <source>
        <strain evidence="2">CCM 7905</strain>
    </source>
</reference>
<dbReference type="InterPro" id="IPR004360">
    <property type="entry name" value="Glyas_Fos-R_dOase_dom"/>
</dbReference>
<feature type="domain" description="VOC" evidence="1">
    <location>
        <begin position="2"/>
        <end position="120"/>
    </location>
</feature>
<comment type="caution">
    <text evidence="2">The sequence shown here is derived from an EMBL/GenBank/DDBJ whole genome shotgun (WGS) entry which is preliminary data.</text>
</comment>
<protein>
    <submittedName>
        <fullName evidence="2">Glyoxalase</fullName>
    </submittedName>
</protein>
<dbReference type="RefSeq" id="WP_188546436.1">
    <property type="nucleotide sequence ID" value="NZ_BMCU01000004.1"/>
</dbReference>
<dbReference type="InterPro" id="IPR029068">
    <property type="entry name" value="Glyas_Bleomycin-R_OHBP_Dase"/>
</dbReference>
<dbReference type="EMBL" id="BMCU01000004">
    <property type="protein sequence ID" value="GGG20318.1"/>
    <property type="molecule type" value="Genomic_DNA"/>
</dbReference>
<accession>A0A917G2T0</accession>
<dbReference type="PROSITE" id="PS51819">
    <property type="entry name" value="VOC"/>
    <property type="match status" value="1"/>
</dbReference>
<dbReference type="Pfam" id="PF00903">
    <property type="entry name" value="Glyoxalase"/>
    <property type="match status" value="1"/>
</dbReference>
<organism evidence="2 3">
    <name type="scientific">Rhodococcoides trifolii</name>
    <dbReference type="NCBI Taxonomy" id="908250"/>
    <lineage>
        <taxon>Bacteria</taxon>
        <taxon>Bacillati</taxon>
        <taxon>Actinomycetota</taxon>
        <taxon>Actinomycetes</taxon>
        <taxon>Mycobacteriales</taxon>
        <taxon>Nocardiaceae</taxon>
        <taxon>Rhodococcoides</taxon>
    </lineage>
</organism>
<dbReference type="Gene3D" id="3.30.720.110">
    <property type="match status" value="1"/>
</dbReference>
<reference evidence="2" key="1">
    <citation type="journal article" date="2014" name="Int. J. Syst. Evol. Microbiol.">
        <title>Complete genome sequence of Corynebacterium casei LMG S-19264T (=DSM 44701T), isolated from a smear-ripened cheese.</title>
        <authorList>
            <consortium name="US DOE Joint Genome Institute (JGI-PGF)"/>
            <person name="Walter F."/>
            <person name="Albersmeier A."/>
            <person name="Kalinowski J."/>
            <person name="Ruckert C."/>
        </authorList>
    </citation>
    <scope>NUCLEOTIDE SEQUENCE</scope>
    <source>
        <strain evidence="2">CCM 7905</strain>
    </source>
</reference>